<dbReference type="Pfam" id="PF02798">
    <property type="entry name" value="GST_N"/>
    <property type="match status" value="2"/>
</dbReference>
<evidence type="ECO:0000256" key="1">
    <source>
        <dbReference type="ARBA" id="ARBA00009899"/>
    </source>
</evidence>
<evidence type="ECO:0000259" key="7">
    <source>
        <dbReference type="PROSITE" id="PS50404"/>
    </source>
</evidence>
<comment type="catalytic activity">
    <reaction evidence="6">
        <text>RX + glutathione = an S-substituted glutathione + a halide anion + H(+)</text>
        <dbReference type="Rhea" id="RHEA:16437"/>
        <dbReference type="ChEBI" id="CHEBI:15378"/>
        <dbReference type="ChEBI" id="CHEBI:16042"/>
        <dbReference type="ChEBI" id="CHEBI:17792"/>
        <dbReference type="ChEBI" id="CHEBI:57925"/>
        <dbReference type="ChEBI" id="CHEBI:90779"/>
        <dbReference type="EC" id="2.5.1.18"/>
    </reaction>
</comment>
<dbReference type="SUPFAM" id="SSF52833">
    <property type="entry name" value="Thioredoxin-like"/>
    <property type="match status" value="2"/>
</dbReference>
<dbReference type="Pfam" id="PF13410">
    <property type="entry name" value="GST_C_2"/>
    <property type="match status" value="1"/>
</dbReference>
<keyword evidence="4" id="KW-0808">Transferase</keyword>
<dbReference type="Gene3D" id="3.40.30.10">
    <property type="entry name" value="Glutaredoxin"/>
    <property type="match status" value="2"/>
</dbReference>
<evidence type="ECO:0000256" key="3">
    <source>
        <dbReference type="ARBA" id="ARBA00012452"/>
    </source>
</evidence>
<evidence type="ECO:0000256" key="2">
    <source>
        <dbReference type="ARBA" id="ARBA00011738"/>
    </source>
</evidence>
<dbReference type="PROSITE" id="PS50405">
    <property type="entry name" value="GST_CTER"/>
    <property type="match status" value="2"/>
</dbReference>
<organism evidence="9 10">
    <name type="scientific">Aedes albopictus</name>
    <name type="common">Asian tiger mosquito</name>
    <name type="synonym">Stegomyia albopicta</name>
    <dbReference type="NCBI Taxonomy" id="7160"/>
    <lineage>
        <taxon>Eukaryota</taxon>
        <taxon>Metazoa</taxon>
        <taxon>Ecdysozoa</taxon>
        <taxon>Arthropoda</taxon>
        <taxon>Hexapoda</taxon>
        <taxon>Insecta</taxon>
        <taxon>Pterygota</taxon>
        <taxon>Neoptera</taxon>
        <taxon>Endopterygota</taxon>
        <taxon>Diptera</taxon>
        <taxon>Nematocera</taxon>
        <taxon>Culicoidea</taxon>
        <taxon>Culicidae</taxon>
        <taxon>Culicinae</taxon>
        <taxon>Aedini</taxon>
        <taxon>Aedes</taxon>
        <taxon>Stegomyia</taxon>
    </lineage>
</organism>
<dbReference type="Gene3D" id="1.20.1050.10">
    <property type="match status" value="2"/>
</dbReference>
<dbReference type="CDD" id="cd03177">
    <property type="entry name" value="GST_C_Delta_Epsilon"/>
    <property type="match status" value="2"/>
</dbReference>
<feature type="domain" description="GST C-terminal" evidence="8">
    <location>
        <begin position="302"/>
        <end position="423"/>
    </location>
</feature>
<dbReference type="EnsemblMetazoa" id="AALFPA23_021451.R31718">
    <property type="protein sequence ID" value="AALFPA23_021451.P31718"/>
    <property type="gene ID" value="AALFPA23_021451"/>
</dbReference>
<sequence length="425" mass="48521">MTPVLYYLPPSPPCRAVLLLARMIGVELEYKMLNVMEGEQLKPEFVELNPQHTIPTLDDHGLVLWESRVILAYLVSAYGKDESLYPKDFRSRAMVDQRLHFDLGTLYQRVVDYYFPTIMVGAHLDQTKKAKLAEALGWFDAMLKQYQWAAANHFTIADVTLCVTVSQIEAFEFDLHPYPKVRAWLAKCKEELEPHGYQDINQTGAETLAGLFRRETMDFYYLPGSAPCRAVQMTAAAVGVELNLKLTNLMAGEHMKPEFLKLNPQHCIPTLVDNGFSLWESRAIMGYLAEKYGKDDKLYPKDPQKRAVVNQRLYFDQGTLYQRFADYFYPQVFAKQAPVPDNEKKMLDALDFLNTFLKDSKFVAGDELTIADLSILATVSSYDVAKVDLSKYPNVASWYARLRKEAPGADVNEAGCKEFAKYFEK</sequence>
<dbReference type="InterPro" id="IPR004046">
    <property type="entry name" value="GST_C"/>
</dbReference>
<dbReference type="PROSITE" id="PS50404">
    <property type="entry name" value="GST_NTER"/>
    <property type="match status" value="2"/>
</dbReference>
<dbReference type="SFLD" id="SFLDS00019">
    <property type="entry name" value="Glutathione_Transferase_(cytos"/>
    <property type="match status" value="2"/>
</dbReference>
<dbReference type="PANTHER" id="PTHR43969">
    <property type="entry name" value="GLUTATHIONE S TRANSFERASE D10, ISOFORM A-RELATED"/>
    <property type="match status" value="1"/>
</dbReference>
<evidence type="ECO:0000256" key="6">
    <source>
        <dbReference type="ARBA" id="ARBA00047960"/>
    </source>
</evidence>
<evidence type="ECO:0000313" key="9">
    <source>
        <dbReference type="EnsemblMetazoa" id="AALFPA23_021451.P31718"/>
    </source>
</evidence>
<protein>
    <recommendedName>
        <fullName evidence="3">glutathione transferase</fullName>
        <ecNumber evidence="3">2.5.1.18</ecNumber>
    </recommendedName>
    <alternativeName>
        <fullName evidence="5">GST class-theta</fullName>
    </alternativeName>
</protein>
<dbReference type="InterPro" id="IPR036282">
    <property type="entry name" value="Glutathione-S-Trfase_C_sf"/>
</dbReference>
<proteinExistence type="inferred from homology"/>
<name>A0ABM1ZT91_AEDAL</name>
<dbReference type="SFLD" id="SFLDG00358">
    <property type="entry name" value="Main_(cytGST)"/>
    <property type="match status" value="2"/>
</dbReference>
<dbReference type="InterPro" id="IPR040079">
    <property type="entry name" value="Glutathione_S-Trfase"/>
</dbReference>
<evidence type="ECO:0000256" key="4">
    <source>
        <dbReference type="ARBA" id="ARBA00022679"/>
    </source>
</evidence>
<dbReference type="EC" id="2.5.1.18" evidence="3"/>
<feature type="domain" description="GST C-terminal" evidence="8">
    <location>
        <begin position="88"/>
        <end position="207"/>
    </location>
</feature>
<dbReference type="GeneID" id="109424792"/>
<reference evidence="9" key="2">
    <citation type="submission" date="2025-05" db="UniProtKB">
        <authorList>
            <consortium name="EnsemblMetazoa"/>
        </authorList>
    </citation>
    <scope>IDENTIFICATION</scope>
    <source>
        <strain evidence="9">Foshan</strain>
    </source>
</reference>
<dbReference type="SUPFAM" id="SSF47616">
    <property type="entry name" value="GST C-terminal domain-like"/>
    <property type="match status" value="2"/>
</dbReference>
<evidence type="ECO:0000313" key="10">
    <source>
        <dbReference type="Proteomes" id="UP000069940"/>
    </source>
</evidence>
<dbReference type="RefSeq" id="XP_019555522.2">
    <property type="nucleotide sequence ID" value="XM_019699977.3"/>
</dbReference>
<dbReference type="Pfam" id="PF00043">
    <property type="entry name" value="GST_C"/>
    <property type="match status" value="1"/>
</dbReference>
<dbReference type="CDD" id="cd03045">
    <property type="entry name" value="GST_N_Delta_Epsilon"/>
    <property type="match status" value="2"/>
</dbReference>
<dbReference type="PANTHER" id="PTHR43969:SF9">
    <property type="entry name" value="GLUTATHIONE S TRANSFERASE D10, ISOFORM A-RELATED"/>
    <property type="match status" value="1"/>
</dbReference>
<evidence type="ECO:0000259" key="8">
    <source>
        <dbReference type="PROSITE" id="PS50405"/>
    </source>
</evidence>
<comment type="subunit">
    <text evidence="2">Homodimer.</text>
</comment>
<feature type="domain" description="GST N-terminal" evidence="7">
    <location>
        <begin position="1"/>
        <end position="82"/>
    </location>
</feature>
<dbReference type="Proteomes" id="UP000069940">
    <property type="component" value="Unassembled WGS sequence"/>
</dbReference>
<feature type="domain" description="GST N-terminal" evidence="7">
    <location>
        <begin position="215"/>
        <end position="296"/>
    </location>
</feature>
<keyword evidence="10" id="KW-1185">Reference proteome</keyword>
<dbReference type="InterPro" id="IPR010987">
    <property type="entry name" value="Glutathione-S-Trfase_C-like"/>
</dbReference>
<dbReference type="InterPro" id="IPR004045">
    <property type="entry name" value="Glutathione_S-Trfase_N"/>
</dbReference>
<evidence type="ECO:0000256" key="5">
    <source>
        <dbReference type="ARBA" id="ARBA00041523"/>
    </source>
</evidence>
<accession>A0ABM1ZT91</accession>
<reference evidence="10" key="1">
    <citation type="journal article" date="2015" name="Proc. Natl. Acad. Sci. U.S.A.">
        <title>Genome sequence of the Asian Tiger mosquito, Aedes albopictus, reveals insights into its biology, genetics, and evolution.</title>
        <authorList>
            <person name="Chen X.G."/>
            <person name="Jiang X."/>
            <person name="Gu J."/>
            <person name="Xu M."/>
            <person name="Wu Y."/>
            <person name="Deng Y."/>
            <person name="Zhang C."/>
            <person name="Bonizzoni M."/>
            <person name="Dermauw W."/>
            <person name="Vontas J."/>
            <person name="Armbruster P."/>
            <person name="Huang X."/>
            <person name="Yang Y."/>
            <person name="Zhang H."/>
            <person name="He W."/>
            <person name="Peng H."/>
            <person name="Liu Y."/>
            <person name="Wu K."/>
            <person name="Chen J."/>
            <person name="Lirakis M."/>
            <person name="Topalis P."/>
            <person name="Van Leeuwen T."/>
            <person name="Hall A.B."/>
            <person name="Jiang X."/>
            <person name="Thorpe C."/>
            <person name="Mueller R.L."/>
            <person name="Sun C."/>
            <person name="Waterhouse R.M."/>
            <person name="Yan G."/>
            <person name="Tu Z.J."/>
            <person name="Fang X."/>
            <person name="James A.A."/>
        </authorList>
    </citation>
    <scope>NUCLEOTIDE SEQUENCE [LARGE SCALE GENOMIC DNA]</scope>
    <source>
        <strain evidence="10">Foshan</strain>
    </source>
</reference>
<dbReference type="SFLD" id="SFLDG01153">
    <property type="entry name" value="Main.4:_Theta-like"/>
    <property type="match status" value="2"/>
</dbReference>
<dbReference type="InterPro" id="IPR036249">
    <property type="entry name" value="Thioredoxin-like_sf"/>
</dbReference>
<comment type="similarity">
    <text evidence="1">Belongs to the GST superfamily. Theta family.</text>
</comment>